<protein>
    <submittedName>
        <fullName evidence="1">Uncharacterized protein</fullName>
    </submittedName>
</protein>
<organism evidence="1 2">
    <name type="scientific">Mycolicibacter heraklionensis</name>
    <dbReference type="NCBI Taxonomy" id="512402"/>
    <lineage>
        <taxon>Bacteria</taxon>
        <taxon>Bacillati</taxon>
        <taxon>Actinomycetota</taxon>
        <taxon>Actinomycetes</taxon>
        <taxon>Mycobacteriales</taxon>
        <taxon>Mycobacteriaceae</taxon>
        <taxon>Mycolicibacter</taxon>
    </lineage>
</organism>
<dbReference type="EMBL" id="LDPO01000001">
    <property type="protein sequence ID" value="KLO31899.1"/>
    <property type="molecule type" value="Genomic_DNA"/>
</dbReference>
<dbReference type="Proteomes" id="UP000036464">
    <property type="component" value="Unassembled WGS sequence"/>
</dbReference>
<comment type="caution">
    <text evidence="1">The sequence shown here is derived from an EMBL/GenBank/DDBJ whole genome shotgun (WGS) entry which is preliminary data.</text>
</comment>
<evidence type="ECO:0000313" key="2">
    <source>
        <dbReference type="Proteomes" id="UP000036464"/>
    </source>
</evidence>
<sequence>MQPFLDISGFLALWDGPPLTPQRRAMATLLLTVASSWIYDHKPGISSDDPAAQFVVYDVVSNAVRYQRYGKLQTYSKTAGHRMDAGSFAEPMKALEFTDTHKQLLGIPLEAVPMSSCVPNDFDADDRHAGWPTPWSGVGTPWTYP</sequence>
<keyword evidence="2" id="KW-1185">Reference proteome</keyword>
<reference evidence="1 2" key="1">
    <citation type="submission" date="2015-05" db="EMBL/GenBank/DDBJ databases">
        <title>Genome sequence of Mycobacterium heraklionense Davo strain.</title>
        <authorList>
            <person name="Greninger A.L."/>
            <person name="Cunningham G."/>
            <person name="Miller S."/>
        </authorList>
    </citation>
    <scope>NUCLEOTIDE SEQUENCE [LARGE SCALE GENOMIC DNA]</scope>
    <source>
        <strain evidence="1 2">Davo</strain>
    </source>
</reference>
<evidence type="ECO:0000313" key="1">
    <source>
        <dbReference type="EMBL" id="KLO31899.1"/>
    </source>
</evidence>
<gene>
    <name evidence="1" type="ORF">ABW16_01770</name>
</gene>
<accession>A0ABR5FLJ5</accession>
<proteinExistence type="predicted"/>
<name>A0ABR5FLJ5_9MYCO</name>